<evidence type="ECO:0000256" key="5">
    <source>
        <dbReference type="ARBA" id="ARBA00023136"/>
    </source>
</evidence>
<evidence type="ECO:0000256" key="1">
    <source>
        <dbReference type="ARBA" id="ARBA00004651"/>
    </source>
</evidence>
<dbReference type="CDD" id="cd06173">
    <property type="entry name" value="MFS_MefA_like"/>
    <property type="match status" value="1"/>
</dbReference>
<keyword evidence="5 7" id="KW-0472">Membrane</keyword>
<proteinExistence type="predicted"/>
<evidence type="ECO:0000256" key="4">
    <source>
        <dbReference type="ARBA" id="ARBA00022989"/>
    </source>
</evidence>
<feature type="transmembrane region" description="Helical" evidence="7">
    <location>
        <begin position="375"/>
        <end position="393"/>
    </location>
</feature>
<dbReference type="InterPro" id="IPR036259">
    <property type="entry name" value="MFS_trans_sf"/>
</dbReference>
<evidence type="ECO:0000256" key="7">
    <source>
        <dbReference type="SAM" id="Phobius"/>
    </source>
</evidence>
<feature type="transmembrane region" description="Helical" evidence="7">
    <location>
        <begin position="258"/>
        <end position="279"/>
    </location>
</feature>
<dbReference type="PANTHER" id="PTHR23513:SF11">
    <property type="entry name" value="STAPHYLOFERRIN A TRANSPORTER"/>
    <property type="match status" value="1"/>
</dbReference>
<dbReference type="InterPro" id="IPR020846">
    <property type="entry name" value="MFS_dom"/>
</dbReference>
<keyword evidence="2" id="KW-1003">Cell membrane</keyword>
<dbReference type="EMBL" id="BAABJQ010000002">
    <property type="protein sequence ID" value="GAA5179482.1"/>
    <property type="molecule type" value="Genomic_DNA"/>
</dbReference>
<evidence type="ECO:0000256" key="6">
    <source>
        <dbReference type="SAM" id="MobiDB-lite"/>
    </source>
</evidence>
<evidence type="ECO:0000256" key="2">
    <source>
        <dbReference type="ARBA" id="ARBA00022475"/>
    </source>
</evidence>
<evidence type="ECO:0000256" key="3">
    <source>
        <dbReference type="ARBA" id="ARBA00022692"/>
    </source>
</evidence>
<feature type="transmembrane region" description="Helical" evidence="7">
    <location>
        <begin position="52"/>
        <end position="71"/>
    </location>
</feature>
<dbReference type="RefSeq" id="WP_345626439.1">
    <property type="nucleotide sequence ID" value="NZ_BAABJQ010000002.1"/>
</dbReference>
<evidence type="ECO:0000313" key="9">
    <source>
        <dbReference type="EMBL" id="GAA5179482.1"/>
    </source>
</evidence>
<dbReference type="PROSITE" id="PS50850">
    <property type="entry name" value="MFS"/>
    <property type="match status" value="1"/>
</dbReference>
<organism evidence="9 10">
    <name type="scientific">Rugosimonospora acidiphila</name>
    <dbReference type="NCBI Taxonomy" id="556531"/>
    <lineage>
        <taxon>Bacteria</taxon>
        <taxon>Bacillati</taxon>
        <taxon>Actinomycetota</taxon>
        <taxon>Actinomycetes</taxon>
        <taxon>Micromonosporales</taxon>
        <taxon>Micromonosporaceae</taxon>
        <taxon>Rugosimonospora</taxon>
    </lineage>
</organism>
<feature type="region of interest" description="Disordered" evidence="6">
    <location>
        <begin position="403"/>
        <end position="430"/>
    </location>
</feature>
<feature type="transmembrane region" description="Helical" evidence="7">
    <location>
        <begin position="284"/>
        <end position="304"/>
    </location>
</feature>
<sequence>MIRASLVPLQYPAFRNLAGGRLVSVLGNAIAPTALAFAVLDLTGSIGDLGLVVGARSLANLVFLLFGGVLADRLHRQIVMVASSASAAATQGAVACLVLTHHSTIPLLVGLSAVNGMVSAIALPATQALTPQTVPAEILQTANAINRFGVNLGTIGGASAGGLLIAALGPGWGIALDALSFALSGLAFSRVRVPEPTRVAAPRRGTLTELREGWTEFASRTWVWAVVVGFMVLNAAETSSLNVLGPAIADQTIGRREWGLVLATQTAGLALGALVTLWVRVRRLLLLGVACMLGVVPLLVVLAAAPRFTILLPAAFIAGLATEQFSVAWETSIQRNIPADRLARVYSYDALGSFLAIPLGQLAIGPVALAAGNEATLLLAAGLTTIAVLGMLLTRDVRRLGTQETNQRAAPTSAPAGTPSPDAAVPDATA</sequence>
<dbReference type="Pfam" id="PF07690">
    <property type="entry name" value="MFS_1"/>
    <property type="match status" value="1"/>
</dbReference>
<comment type="subcellular location">
    <subcellularLocation>
        <location evidence="1">Cell membrane</location>
        <topology evidence="1">Multi-pass membrane protein</topology>
    </subcellularLocation>
</comment>
<reference evidence="10" key="1">
    <citation type="journal article" date="2019" name="Int. J. Syst. Evol. Microbiol.">
        <title>The Global Catalogue of Microorganisms (GCM) 10K type strain sequencing project: providing services to taxonomists for standard genome sequencing and annotation.</title>
        <authorList>
            <consortium name="The Broad Institute Genomics Platform"/>
            <consortium name="The Broad Institute Genome Sequencing Center for Infectious Disease"/>
            <person name="Wu L."/>
            <person name="Ma J."/>
        </authorList>
    </citation>
    <scope>NUCLEOTIDE SEQUENCE [LARGE SCALE GENOMIC DNA]</scope>
    <source>
        <strain evidence="10">JCM 18304</strain>
    </source>
</reference>
<dbReference type="Gene3D" id="1.20.1250.20">
    <property type="entry name" value="MFS general substrate transporter like domains"/>
    <property type="match status" value="1"/>
</dbReference>
<dbReference type="SUPFAM" id="SSF103473">
    <property type="entry name" value="MFS general substrate transporter"/>
    <property type="match status" value="1"/>
</dbReference>
<feature type="transmembrane region" description="Helical" evidence="7">
    <location>
        <begin position="214"/>
        <end position="236"/>
    </location>
</feature>
<name>A0ABP9RLY3_9ACTN</name>
<protein>
    <submittedName>
        <fullName evidence="9">MFS transporter</fullName>
    </submittedName>
</protein>
<accession>A0ABP9RLY3</accession>
<comment type="caution">
    <text evidence="9">The sequence shown here is derived from an EMBL/GenBank/DDBJ whole genome shotgun (WGS) entry which is preliminary data.</text>
</comment>
<feature type="transmembrane region" description="Helical" evidence="7">
    <location>
        <begin position="21"/>
        <end position="40"/>
    </location>
</feature>
<dbReference type="Proteomes" id="UP001501570">
    <property type="component" value="Unassembled WGS sequence"/>
</dbReference>
<keyword evidence="4 7" id="KW-1133">Transmembrane helix</keyword>
<dbReference type="InterPro" id="IPR011701">
    <property type="entry name" value="MFS"/>
</dbReference>
<gene>
    <name evidence="9" type="ORF">GCM10023322_09590</name>
</gene>
<keyword evidence="10" id="KW-1185">Reference proteome</keyword>
<feature type="compositionally biased region" description="Low complexity" evidence="6">
    <location>
        <begin position="409"/>
        <end position="424"/>
    </location>
</feature>
<feature type="transmembrane region" description="Helical" evidence="7">
    <location>
        <begin position="148"/>
        <end position="168"/>
    </location>
</feature>
<dbReference type="PANTHER" id="PTHR23513">
    <property type="entry name" value="INTEGRAL MEMBRANE EFFLUX PROTEIN-RELATED"/>
    <property type="match status" value="1"/>
</dbReference>
<feature type="domain" description="Major facilitator superfamily (MFS) profile" evidence="8">
    <location>
        <begin position="13"/>
        <end position="399"/>
    </location>
</feature>
<keyword evidence="3 7" id="KW-0812">Transmembrane</keyword>
<evidence type="ECO:0000259" key="8">
    <source>
        <dbReference type="PROSITE" id="PS50850"/>
    </source>
</evidence>
<evidence type="ECO:0000313" key="10">
    <source>
        <dbReference type="Proteomes" id="UP001501570"/>
    </source>
</evidence>
<feature type="transmembrane region" description="Helical" evidence="7">
    <location>
        <begin position="350"/>
        <end position="369"/>
    </location>
</feature>